<dbReference type="Pfam" id="PF08840">
    <property type="entry name" value="BAAT_C"/>
    <property type="match status" value="1"/>
</dbReference>
<dbReference type="RefSeq" id="WP_125963608.1">
    <property type="nucleotide sequence ID" value="NZ_QXGM01000002.1"/>
</dbReference>
<feature type="domain" description="BAAT/Acyl-CoA thioester hydrolase C-terminal" evidence="2">
    <location>
        <begin position="156"/>
        <end position="302"/>
    </location>
</feature>
<dbReference type="InterPro" id="IPR029058">
    <property type="entry name" value="AB_hydrolase_fold"/>
</dbReference>
<keyword evidence="4" id="KW-1185">Reference proteome</keyword>
<keyword evidence="1" id="KW-1133">Transmembrane helix</keyword>
<feature type="transmembrane region" description="Helical" evidence="1">
    <location>
        <begin position="498"/>
        <end position="520"/>
    </location>
</feature>
<dbReference type="GO" id="GO:0052689">
    <property type="term" value="F:carboxylic ester hydrolase activity"/>
    <property type="evidence" value="ECO:0007669"/>
    <property type="project" value="TreeGrafter"/>
</dbReference>
<feature type="transmembrane region" description="Helical" evidence="1">
    <location>
        <begin position="373"/>
        <end position="398"/>
    </location>
</feature>
<dbReference type="InterPro" id="IPR014940">
    <property type="entry name" value="BAAT_C"/>
</dbReference>
<evidence type="ECO:0000313" key="4">
    <source>
        <dbReference type="Proteomes" id="UP000287609"/>
    </source>
</evidence>
<sequence length="568" mass="62373">MGTSQSKLKPIAWSLGVAIVLFAILGALSYVMAPRWSVHRLSGHITVTDADTAIQSKLGATTQEGTYEVRTTPLKLTISDGVQVNAILREPINAPQNHPAVEFVHGAGTGKASEVFGDIAHAMASSGITTLVQDKRLDNYTFRDRNYVAMADDYLDGVNYLRHTSGVNPAQVGLYAESEGTWISSVMASKDPSLAFAVLTSAPVVSPRQQMAMAATAYLHIAGAPKGVIGIVPKITSMNFGMLDLNYADFDAEHYLSAFKMPLLVNYGTKDPAMPVEQGAAMLIRTGRENGNTNVTVRYYPTNHQMRMGSMQAKPDLPLEPNYTHNLEDWVHAVANGTKTDDWQTPLVAGDKPFQEWAAPSTITPGLITSINVIIILSALEVLLCVLSLVFWIVGDIINVYRTRRIRRYEQLVASGTFHTASSSSDAQHASIPSARHRMHIPSLKRPLPVSKSTKVLVSSTMLLSIALTAGFIAYFVFALKTALNLQDQADEMHFWWHILQIGTALSVLVFSFMLIRIVGRKTTLRLPNHPKRHAIRLLREYWLTIGSVILCALIMLFLAAFFGLFVI</sequence>
<comment type="caution">
    <text evidence="3">The sequence shown here is derived from an EMBL/GenBank/DDBJ whole genome shotgun (WGS) entry which is preliminary data.</text>
</comment>
<dbReference type="Proteomes" id="UP000287609">
    <property type="component" value="Unassembled WGS sequence"/>
</dbReference>
<evidence type="ECO:0000256" key="1">
    <source>
        <dbReference type="SAM" id="Phobius"/>
    </source>
</evidence>
<dbReference type="PANTHER" id="PTHR43265">
    <property type="entry name" value="ESTERASE ESTD"/>
    <property type="match status" value="1"/>
</dbReference>
<name>A0A430FQ26_9BIFI</name>
<protein>
    <submittedName>
        <fullName evidence="3">Cytochrome C</fullName>
    </submittedName>
</protein>
<dbReference type="InterPro" id="IPR053145">
    <property type="entry name" value="AB_hydrolase_Est10"/>
</dbReference>
<dbReference type="EMBL" id="QXGM01000002">
    <property type="protein sequence ID" value="RSX54930.1"/>
    <property type="molecule type" value="Genomic_DNA"/>
</dbReference>
<evidence type="ECO:0000313" key="3">
    <source>
        <dbReference type="EMBL" id="RSX54930.1"/>
    </source>
</evidence>
<organism evidence="3 4">
    <name type="scientific">Bifidobacterium dolichotidis</name>
    <dbReference type="NCBI Taxonomy" id="2306976"/>
    <lineage>
        <taxon>Bacteria</taxon>
        <taxon>Bacillati</taxon>
        <taxon>Actinomycetota</taxon>
        <taxon>Actinomycetes</taxon>
        <taxon>Bifidobacteriales</taxon>
        <taxon>Bifidobacteriaceae</taxon>
        <taxon>Bifidobacterium</taxon>
    </lineage>
</organism>
<keyword evidence="1" id="KW-0472">Membrane</keyword>
<gene>
    <name evidence="3" type="ORF">D2E26_0984</name>
</gene>
<keyword evidence="1" id="KW-0812">Transmembrane</keyword>
<feature type="transmembrane region" description="Helical" evidence="1">
    <location>
        <begin position="541"/>
        <end position="567"/>
    </location>
</feature>
<reference evidence="3 4" key="1">
    <citation type="submission" date="2018-09" db="EMBL/GenBank/DDBJ databases">
        <title>Characterization of the phylogenetic diversity of five novel species belonging to the genus Bifidobacterium.</title>
        <authorList>
            <person name="Lugli G.A."/>
            <person name="Duranti S."/>
            <person name="Milani C."/>
        </authorList>
    </citation>
    <scope>NUCLEOTIDE SEQUENCE [LARGE SCALE GENOMIC DNA]</scope>
    <source>
        <strain evidence="3 4">2036B</strain>
    </source>
</reference>
<evidence type="ECO:0000259" key="2">
    <source>
        <dbReference type="Pfam" id="PF08840"/>
    </source>
</evidence>
<feature type="transmembrane region" description="Helical" evidence="1">
    <location>
        <begin position="456"/>
        <end position="478"/>
    </location>
</feature>
<dbReference type="OrthoDB" id="9765647at2"/>
<dbReference type="Gene3D" id="3.40.50.1820">
    <property type="entry name" value="alpha/beta hydrolase"/>
    <property type="match status" value="1"/>
</dbReference>
<dbReference type="AlphaFoldDB" id="A0A430FQ26"/>
<feature type="transmembrane region" description="Helical" evidence="1">
    <location>
        <begin position="12"/>
        <end position="33"/>
    </location>
</feature>
<dbReference type="PANTHER" id="PTHR43265:SF1">
    <property type="entry name" value="ESTERASE ESTD"/>
    <property type="match status" value="1"/>
</dbReference>
<dbReference type="SUPFAM" id="SSF53474">
    <property type="entry name" value="alpha/beta-Hydrolases"/>
    <property type="match status" value="1"/>
</dbReference>
<accession>A0A430FQ26</accession>
<proteinExistence type="predicted"/>